<dbReference type="Proteomes" id="UP000663879">
    <property type="component" value="Unassembled WGS sequence"/>
</dbReference>
<dbReference type="AlphaFoldDB" id="A0A814I7P7"/>
<dbReference type="Pfam" id="PF13855">
    <property type="entry name" value="LRR_8"/>
    <property type="match status" value="1"/>
</dbReference>
<dbReference type="PROSITE" id="PS51450">
    <property type="entry name" value="LRR"/>
    <property type="match status" value="2"/>
</dbReference>
<dbReference type="SMART" id="SM00369">
    <property type="entry name" value="LRR_TYP"/>
    <property type="match status" value="6"/>
</dbReference>
<dbReference type="InterPro" id="IPR025875">
    <property type="entry name" value="Leu-rich_rpt_4"/>
</dbReference>
<evidence type="ECO:0000256" key="2">
    <source>
        <dbReference type="ARBA" id="ARBA00022737"/>
    </source>
</evidence>
<accession>A0A814I7P7</accession>
<dbReference type="InterPro" id="IPR050333">
    <property type="entry name" value="SLRP"/>
</dbReference>
<keyword evidence="5" id="KW-1185">Reference proteome</keyword>
<comment type="caution">
    <text evidence="4">The sequence shown here is derived from an EMBL/GenBank/DDBJ whole genome shotgun (WGS) entry which is preliminary data.</text>
</comment>
<dbReference type="OrthoDB" id="676979at2759"/>
<dbReference type="InterPro" id="IPR001611">
    <property type="entry name" value="Leu-rich_rpt"/>
</dbReference>
<dbReference type="InterPro" id="IPR003591">
    <property type="entry name" value="Leu-rich_rpt_typical-subtyp"/>
</dbReference>
<evidence type="ECO:0000256" key="1">
    <source>
        <dbReference type="ARBA" id="ARBA00022614"/>
    </source>
</evidence>
<dbReference type="EMBL" id="CAJNOC010004374">
    <property type="protein sequence ID" value="CAF1019235.1"/>
    <property type="molecule type" value="Genomic_DNA"/>
</dbReference>
<name>A0A814I7P7_9BILA</name>
<dbReference type="PRINTS" id="PR00019">
    <property type="entry name" value="LEURICHRPT"/>
</dbReference>
<dbReference type="SUPFAM" id="SSF52058">
    <property type="entry name" value="L domain-like"/>
    <property type="match status" value="1"/>
</dbReference>
<keyword evidence="1" id="KW-0433">Leucine-rich repeat</keyword>
<dbReference type="InterPro" id="IPR032675">
    <property type="entry name" value="LRR_dom_sf"/>
</dbReference>
<reference evidence="4" key="1">
    <citation type="submission" date="2021-02" db="EMBL/GenBank/DDBJ databases">
        <authorList>
            <person name="Nowell W R."/>
        </authorList>
    </citation>
    <scope>NUCLEOTIDE SEQUENCE</scope>
    <source>
        <strain evidence="4">Ploen Becks lab</strain>
    </source>
</reference>
<dbReference type="Pfam" id="PF12799">
    <property type="entry name" value="LRR_4"/>
    <property type="match status" value="1"/>
</dbReference>
<feature type="chain" id="PRO_5032346961" evidence="3">
    <location>
        <begin position="21"/>
        <end position="655"/>
    </location>
</feature>
<feature type="signal peptide" evidence="3">
    <location>
        <begin position="1"/>
        <end position="20"/>
    </location>
</feature>
<gene>
    <name evidence="4" type="ORF">OXX778_LOCUS17293</name>
</gene>
<protein>
    <submittedName>
        <fullName evidence="4">Uncharacterized protein</fullName>
    </submittedName>
</protein>
<dbReference type="Gene3D" id="3.80.10.10">
    <property type="entry name" value="Ribonuclease Inhibitor"/>
    <property type="match status" value="2"/>
</dbReference>
<evidence type="ECO:0000313" key="5">
    <source>
        <dbReference type="Proteomes" id="UP000663879"/>
    </source>
</evidence>
<proteinExistence type="predicted"/>
<keyword evidence="2" id="KW-0677">Repeat</keyword>
<keyword evidence="3" id="KW-0732">Signal</keyword>
<organism evidence="4 5">
    <name type="scientific">Brachionus calyciflorus</name>
    <dbReference type="NCBI Taxonomy" id="104777"/>
    <lineage>
        <taxon>Eukaryota</taxon>
        <taxon>Metazoa</taxon>
        <taxon>Spiralia</taxon>
        <taxon>Gnathifera</taxon>
        <taxon>Rotifera</taxon>
        <taxon>Eurotatoria</taxon>
        <taxon>Monogononta</taxon>
        <taxon>Pseudotrocha</taxon>
        <taxon>Ploima</taxon>
        <taxon>Brachionidae</taxon>
        <taxon>Brachionus</taxon>
    </lineage>
</organism>
<dbReference type="PANTHER" id="PTHR45712:SF22">
    <property type="entry name" value="INSULIN-LIKE GROWTH FACTOR-BINDING PROTEIN COMPLEX ACID LABILE SUBUNIT"/>
    <property type="match status" value="1"/>
</dbReference>
<evidence type="ECO:0000256" key="3">
    <source>
        <dbReference type="SAM" id="SignalP"/>
    </source>
</evidence>
<dbReference type="SMART" id="SM00365">
    <property type="entry name" value="LRR_SD22"/>
    <property type="match status" value="3"/>
</dbReference>
<evidence type="ECO:0000313" key="4">
    <source>
        <dbReference type="EMBL" id="CAF1019235.1"/>
    </source>
</evidence>
<dbReference type="PANTHER" id="PTHR45712">
    <property type="entry name" value="AGAP008170-PA"/>
    <property type="match status" value="1"/>
</dbReference>
<sequence>MKRNFISSIILISLLAYVILCPFNGCIKKNKPNRIECTCGSQTSDYNLIRNQSDNGNYFDLIEINNAVNLPNDIFKNLKINILFFNGSKFSILPNSFRGVLELNEIYFNKWNKSSLNNGSFLHLKKLLKIFKISQSEVENLHELTTLNQLEHILILNSQIKTLEFKNSNSLKSLVISSSKITNFHLENLSSISNLNLSNLKLVDLNLVNLKNLKELYLDKTKFKSITLRELINLNKISLQNDNISSFNLLKNMSTLTSINLKGNVLKNWDPNVFNYFPKLEILDLSFNQISGNLYLENINTLTYLNIYENKIENLRIFNLSSLNYILLDNNPFRTVIIFNSNLENLFISNLRVYSLIIQQVKTLGHLYLTNCTVYNLALYNLDNLEYLFLFNNSLSILPFFDLPKLKHLDLSYNKLTEDSFSSLRRPMLDLIHLNLSHNLIENLNQKIFKYFTKLEILDLSFNLIQRASFKWYEKNSNLKEIYIGNNYMSQVPDISDLSELNVFNFENQNGRFVEILDYAFSRDRPMSSLSLFINDNIIKKFSSKMFCSIKSDKLSISSIHIDCDLNFMNECFFRSLKELMKNTCQSIIYNSKLTDCVNSTWTKFYEIQNEMGIKELVCPVTLSIQRPTRSSTRQMPRTKIVIKKVTRSTKKKIF</sequence>
<dbReference type="SUPFAM" id="SSF52047">
    <property type="entry name" value="RNI-like"/>
    <property type="match status" value="1"/>
</dbReference>